<dbReference type="EC" id="1.3.99.5" evidence="7"/>
<evidence type="ECO:0000313" key="7">
    <source>
        <dbReference type="EMBL" id="KMO71796.1"/>
    </source>
</evidence>
<evidence type="ECO:0000256" key="4">
    <source>
        <dbReference type="ARBA" id="ARBA00023002"/>
    </source>
</evidence>
<evidence type="ECO:0000256" key="2">
    <source>
        <dbReference type="ARBA" id="ARBA00022630"/>
    </source>
</evidence>
<evidence type="ECO:0000313" key="8">
    <source>
        <dbReference type="Proteomes" id="UP000036513"/>
    </source>
</evidence>
<dbReference type="NCBIfam" id="NF005513">
    <property type="entry name" value="PRK07121.1-6"/>
    <property type="match status" value="1"/>
</dbReference>
<dbReference type="SUPFAM" id="SSF56425">
    <property type="entry name" value="Succinate dehydrogenase/fumarate reductase flavoprotein, catalytic domain"/>
    <property type="match status" value="1"/>
</dbReference>
<dbReference type="GO" id="GO:0008202">
    <property type="term" value="P:steroid metabolic process"/>
    <property type="evidence" value="ECO:0007669"/>
    <property type="project" value="UniProtKB-ARBA"/>
</dbReference>
<dbReference type="SUPFAM" id="SSF51905">
    <property type="entry name" value="FAD/NAD(P)-binding domain"/>
    <property type="match status" value="1"/>
</dbReference>
<dbReference type="Proteomes" id="UP000036513">
    <property type="component" value="Unassembled WGS sequence"/>
</dbReference>
<keyword evidence="4 7" id="KW-0560">Oxidoreductase</keyword>
<dbReference type="Pfam" id="PF00890">
    <property type="entry name" value="FAD_binding_2"/>
    <property type="match status" value="1"/>
</dbReference>
<sequence>MLTGTRYDVVVVGFGAAGAAAAIEAADNGARVLVLDRGYGGGATALSGGIVYAGGGTEEQHAGGYRDSADNMFAYLRREVGDAVSEATLRRFCEQSPAMIGWLKAHGVPFRGGQVSSYKTSYPTDSYYLYYSGNEKAHPYADHAQPAPRGHRVVAPGMSSGRVLFERLRASAVSKGVTVLPLARVHELITDEDGAVIGVRYRAMPLGHPDVRRHSALTKATGKVGNWLPGLVKGVVGRTERLWERAAEPGEAYAGAVVLAAGGFIHNREWMRQYAPAFLGISPLGTAGDDGAGIALGVDGGGYTAKMGNVTAWRFLAPPSAFLEGLSVGVDGRRIANEDLYGATHGDVMMRCFGGAGWVVYDARTWRKVRAQIGDQTQLFQRLQLLHLLTVGHERATSIEGLAAKNGIDPTGLRRTVDEYNAGILSGAGDPAHKDPEIAPVLGRGPYYSINISADSSLFYPIPGLTLGGLVVDEDTGAVKRRAGGVVPGLYAAGRNAVGICSNSYVSGLSIADCLFSGRRAGASAAARMGAISACSSTLSDEKHAEIATGRLTSVRRPRSRRSTPGSPGRN</sequence>
<dbReference type="InterPro" id="IPR050315">
    <property type="entry name" value="FAD-oxidoreductase_2"/>
</dbReference>
<name>A0A0J6YG13_9MYCO</name>
<reference evidence="7 8" key="1">
    <citation type="journal article" date="2015" name="Genome Biol. Evol.">
        <title>Characterization of Three Mycobacterium spp. with Potential Use in Bioremediation by Genome Sequencing and Comparative Genomics.</title>
        <authorList>
            <person name="Das S."/>
            <person name="Pettersson B.M."/>
            <person name="Behra P.R."/>
            <person name="Ramesh M."/>
            <person name="Dasgupta S."/>
            <person name="Bhattacharya A."/>
            <person name="Kirsebom L.A."/>
        </authorList>
    </citation>
    <scope>NUCLEOTIDE SEQUENCE [LARGE SCALE GENOMIC DNA]</scope>
    <source>
        <strain evidence="7 8">DSM 43826</strain>
    </source>
</reference>
<protein>
    <submittedName>
        <fullName evidence="7">3-oxo-5-alpha-steroid 4-dehydrogenase</fullName>
        <ecNumber evidence="7">1.3.99.5</ecNumber>
    </submittedName>
</protein>
<dbReference type="STRING" id="37916.MCHLDSM_04388"/>
<dbReference type="RefSeq" id="WP_082168988.1">
    <property type="nucleotide sequence ID" value="NZ_JYNL01000051.1"/>
</dbReference>
<dbReference type="InterPro" id="IPR003953">
    <property type="entry name" value="FAD-dep_OxRdtase_2_FAD-bd"/>
</dbReference>
<dbReference type="InterPro" id="IPR036188">
    <property type="entry name" value="FAD/NAD-bd_sf"/>
</dbReference>
<dbReference type="NCBIfam" id="NF005511">
    <property type="entry name" value="PRK07121.1-4"/>
    <property type="match status" value="1"/>
</dbReference>
<dbReference type="Gene3D" id="3.90.700.10">
    <property type="entry name" value="Succinate dehydrogenase/fumarate reductase flavoprotein, catalytic domain"/>
    <property type="match status" value="1"/>
</dbReference>
<keyword evidence="8" id="KW-1185">Reference proteome</keyword>
<dbReference type="Gene3D" id="3.50.50.60">
    <property type="entry name" value="FAD/NAD(P)-binding domain"/>
    <property type="match status" value="3"/>
</dbReference>
<dbReference type="AlphaFoldDB" id="A0A0J6YG13"/>
<dbReference type="SMR" id="A0A0J6YG13"/>
<keyword evidence="2" id="KW-0285">Flavoprotein</keyword>
<dbReference type="PANTHER" id="PTHR43400:SF10">
    <property type="entry name" value="3-OXOSTEROID 1-DEHYDROGENASE"/>
    <property type="match status" value="1"/>
</dbReference>
<evidence type="ECO:0000256" key="1">
    <source>
        <dbReference type="ARBA" id="ARBA00001974"/>
    </source>
</evidence>
<proteinExistence type="predicted"/>
<organism evidence="7 8">
    <name type="scientific">Mycolicibacterium chlorophenolicum</name>
    <dbReference type="NCBI Taxonomy" id="37916"/>
    <lineage>
        <taxon>Bacteria</taxon>
        <taxon>Bacillati</taxon>
        <taxon>Actinomycetota</taxon>
        <taxon>Actinomycetes</taxon>
        <taxon>Mycobacteriales</taxon>
        <taxon>Mycobacteriaceae</taxon>
        <taxon>Mycolicibacterium</taxon>
    </lineage>
</organism>
<evidence type="ECO:0000259" key="6">
    <source>
        <dbReference type="Pfam" id="PF00890"/>
    </source>
</evidence>
<feature type="domain" description="FAD-dependent oxidoreductase 2 FAD-binding" evidence="6">
    <location>
        <begin position="8"/>
        <end position="499"/>
    </location>
</feature>
<evidence type="ECO:0000256" key="3">
    <source>
        <dbReference type="ARBA" id="ARBA00022827"/>
    </source>
</evidence>
<gene>
    <name evidence="7" type="ORF">MCHLDSM_04388</name>
</gene>
<comment type="cofactor">
    <cofactor evidence="1">
        <name>FAD</name>
        <dbReference type="ChEBI" id="CHEBI:57692"/>
    </cofactor>
</comment>
<feature type="region of interest" description="Disordered" evidence="5">
    <location>
        <begin position="546"/>
        <end position="571"/>
    </location>
</feature>
<dbReference type="GO" id="GO:0003865">
    <property type="term" value="F:3-oxo-5-alpha-steroid 4-dehydrogenase activity"/>
    <property type="evidence" value="ECO:0007669"/>
    <property type="project" value="UniProtKB-EC"/>
</dbReference>
<comment type="caution">
    <text evidence="7">The sequence shown here is derived from an EMBL/GenBank/DDBJ whole genome shotgun (WGS) entry which is preliminary data.</text>
</comment>
<dbReference type="EMBL" id="JYNL01000051">
    <property type="protein sequence ID" value="KMO71796.1"/>
    <property type="molecule type" value="Genomic_DNA"/>
</dbReference>
<dbReference type="PANTHER" id="PTHR43400">
    <property type="entry name" value="FUMARATE REDUCTASE"/>
    <property type="match status" value="1"/>
</dbReference>
<accession>A0A0J6YG13</accession>
<dbReference type="InterPro" id="IPR027477">
    <property type="entry name" value="Succ_DH/fumarate_Rdtase_cat_sf"/>
</dbReference>
<keyword evidence="3" id="KW-0274">FAD</keyword>
<evidence type="ECO:0000256" key="5">
    <source>
        <dbReference type="SAM" id="MobiDB-lite"/>
    </source>
</evidence>